<feature type="transmembrane region" description="Helical" evidence="8">
    <location>
        <begin position="180"/>
        <end position="201"/>
    </location>
</feature>
<evidence type="ECO:0000256" key="8">
    <source>
        <dbReference type="SAM" id="Phobius"/>
    </source>
</evidence>
<proteinExistence type="inferred from homology"/>
<feature type="transmembrane region" description="Helical" evidence="8">
    <location>
        <begin position="93"/>
        <end position="110"/>
    </location>
</feature>
<keyword evidence="4" id="KW-1003">Cell membrane</keyword>
<evidence type="ECO:0000256" key="1">
    <source>
        <dbReference type="ARBA" id="ARBA00004651"/>
    </source>
</evidence>
<evidence type="ECO:0000256" key="4">
    <source>
        <dbReference type="ARBA" id="ARBA00022475"/>
    </source>
</evidence>
<evidence type="ECO:0000256" key="6">
    <source>
        <dbReference type="ARBA" id="ARBA00022989"/>
    </source>
</evidence>
<dbReference type="EMBL" id="WMBE01000002">
    <property type="protein sequence ID" value="MDG0867201.1"/>
    <property type="molecule type" value="Genomic_DNA"/>
</dbReference>
<feature type="transmembrane region" description="Helical" evidence="8">
    <location>
        <begin position="340"/>
        <end position="359"/>
    </location>
</feature>
<reference evidence="11 12" key="1">
    <citation type="submission" date="2019-11" db="EMBL/GenBank/DDBJ databases">
        <authorList>
            <person name="Cho J.-C."/>
        </authorList>
    </citation>
    <scope>NUCLEOTIDE SEQUENCE [LARGE SCALE GENOMIC DNA]</scope>
    <source>
        <strain evidence="10 11">JH1073</strain>
        <strain evidence="9 12">JH702</strain>
    </source>
</reference>
<reference evidence="11" key="3">
    <citation type="submission" date="2023-06" db="EMBL/GenBank/DDBJ databases">
        <title>Pangenomics reveal diversification of enzyme families and niche specialization in globally abundant SAR202 bacteria.</title>
        <authorList>
            <person name="Saw J.H.W."/>
        </authorList>
    </citation>
    <scope>NUCLEOTIDE SEQUENCE [LARGE SCALE GENOMIC DNA]</scope>
    <source>
        <strain evidence="11">JH1073</strain>
    </source>
</reference>
<dbReference type="PANTHER" id="PTHR30472">
    <property type="entry name" value="FERRIC ENTEROBACTIN TRANSPORT SYSTEM PERMEASE PROTEIN"/>
    <property type="match status" value="1"/>
</dbReference>
<protein>
    <submittedName>
        <fullName evidence="10">Iron chelate uptake ABC transporter family permease subunit</fullName>
    </submittedName>
</protein>
<dbReference type="SUPFAM" id="SSF81345">
    <property type="entry name" value="ABC transporter involved in vitamin B12 uptake, BtuC"/>
    <property type="match status" value="1"/>
</dbReference>
<keyword evidence="5 8" id="KW-0812">Transmembrane</keyword>
<sequence length="366" mass="37677">MQLRVFLLASEMSLHNGSERVSTGSGVLRRLLLGGLILSGLTLLTAIVAASVGPFTVPFTHTATTLLDLIGIGESTAKPTEQAIIQSIRLPRIFLAFIVGAALGISGGIMQGLFRNSMADPGIIGVSSGGATGAVVAIASGAATVSTFFLPVFAFIGSAAAMAVVFLIASVGGRFSMATLLLGGIAVSSFLGAITTATIILTDDLNVQRQIIFWIAGGFDTARWESVQIAAPIIVVGALITIFVARDLNLLLVSEDEARSLGVRVALVRNTLLISASLITGAAVAFSGIIAFVGLVVPHVVRLIAGADHRVLLPLSALGGGLFLLVADTAARIVLSPAELRVGVLTAMIGAPFFIFLLLRSKARLL</sequence>
<evidence type="ECO:0000313" key="10">
    <source>
        <dbReference type="EMBL" id="WFG38610.1"/>
    </source>
</evidence>
<feature type="transmembrane region" description="Helical" evidence="8">
    <location>
        <begin position="312"/>
        <end position="334"/>
    </location>
</feature>
<accession>A0AAJ5ZFX9</accession>
<dbReference type="EMBL" id="CP046147">
    <property type="protein sequence ID" value="WFG38610.1"/>
    <property type="molecule type" value="Genomic_DNA"/>
</dbReference>
<dbReference type="GO" id="GO:0022857">
    <property type="term" value="F:transmembrane transporter activity"/>
    <property type="evidence" value="ECO:0007669"/>
    <property type="project" value="InterPro"/>
</dbReference>
<evidence type="ECO:0000313" key="12">
    <source>
        <dbReference type="Proteomes" id="UP001321249"/>
    </source>
</evidence>
<reference evidence="10" key="2">
    <citation type="journal article" date="2023" name="Nat. Commun.">
        <title>Cultivation of marine bacteria of the SAR202 clade.</title>
        <authorList>
            <person name="Lim Y."/>
            <person name="Seo J.H."/>
            <person name="Giovannoni S.J."/>
            <person name="Kang I."/>
            <person name="Cho J.C."/>
        </authorList>
    </citation>
    <scope>NUCLEOTIDE SEQUENCE</scope>
    <source>
        <strain evidence="10">JH1073</strain>
    </source>
</reference>
<feature type="transmembrane region" description="Helical" evidence="8">
    <location>
        <begin position="122"/>
        <end position="142"/>
    </location>
</feature>
<evidence type="ECO:0000256" key="2">
    <source>
        <dbReference type="ARBA" id="ARBA00007935"/>
    </source>
</evidence>
<evidence type="ECO:0000256" key="3">
    <source>
        <dbReference type="ARBA" id="ARBA00022448"/>
    </source>
</evidence>
<dbReference type="GO" id="GO:0033214">
    <property type="term" value="P:siderophore-iron import into cell"/>
    <property type="evidence" value="ECO:0007669"/>
    <property type="project" value="TreeGrafter"/>
</dbReference>
<keyword evidence="6 8" id="KW-1133">Transmembrane helix</keyword>
<dbReference type="FunFam" id="1.10.3470.10:FF:000001">
    <property type="entry name" value="Vitamin B12 ABC transporter permease BtuC"/>
    <property type="match status" value="1"/>
</dbReference>
<dbReference type="Proteomes" id="UP001219901">
    <property type="component" value="Chromosome"/>
</dbReference>
<keyword evidence="7 8" id="KW-0472">Membrane</keyword>
<dbReference type="CDD" id="cd06550">
    <property type="entry name" value="TM_ABC_iron-siderophores_like"/>
    <property type="match status" value="1"/>
</dbReference>
<dbReference type="Pfam" id="PF01032">
    <property type="entry name" value="FecCD"/>
    <property type="match status" value="1"/>
</dbReference>
<keyword evidence="11" id="KW-1185">Reference proteome</keyword>
<gene>
    <name evidence="9" type="ORF">GKO46_08980</name>
    <name evidence="10" type="ORF">GKO48_02985</name>
</gene>
<comment type="subcellular location">
    <subcellularLocation>
        <location evidence="1">Cell membrane</location>
        <topology evidence="1">Multi-pass membrane protein</topology>
    </subcellularLocation>
</comment>
<feature type="transmembrane region" description="Helical" evidence="8">
    <location>
        <begin position="229"/>
        <end position="249"/>
    </location>
</feature>
<evidence type="ECO:0000313" key="9">
    <source>
        <dbReference type="EMBL" id="MDG0867201.1"/>
    </source>
</evidence>
<keyword evidence="3" id="KW-0813">Transport</keyword>
<evidence type="ECO:0000313" key="11">
    <source>
        <dbReference type="Proteomes" id="UP001219901"/>
    </source>
</evidence>
<organism evidence="10 11">
    <name type="scientific">Candidatus Lucifugimonas marina</name>
    <dbReference type="NCBI Taxonomy" id="3038979"/>
    <lineage>
        <taxon>Bacteria</taxon>
        <taxon>Bacillati</taxon>
        <taxon>Chloroflexota</taxon>
        <taxon>Dehalococcoidia</taxon>
        <taxon>SAR202 cluster</taxon>
        <taxon>Candidatus Lucifugimonadales</taxon>
        <taxon>Candidatus Lucifugimonadaceae</taxon>
        <taxon>Candidatus Lucifugimonas</taxon>
    </lineage>
</organism>
<dbReference type="InterPro" id="IPR037294">
    <property type="entry name" value="ABC_BtuC-like"/>
</dbReference>
<dbReference type="GO" id="GO:0005886">
    <property type="term" value="C:plasma membrane"/>
    <property type="evidence" value="ECO:0007669"/>
    <property type="project" value="UniProtKB-SubCell"/>
</dbReference>
<dbReference type="Proteomes" id="UP001321249">
    <property type="component" value="Unassembled WGS sequence"/>
</dbReference>
<name>A0AAJ5ZFX9_9CHLR</name>
<evidence type="ECO:0000256" key="5">
    <source>
        <dbReference type="ARBA" id="ARBA00022692"/>
    </source>
</evidence>
<evidence type="ECO:0000256" key="7">
    <source>
        <dbReference type="ARBA" id="ARBA00023136"/>
    </source>
</evidence>
<dbReference type="Gene3D" id="1.10.3470.10">
    <property type="entry name" value="ABC transporter involved in vitamin B12 uptake, BtuC"/>
    <property type="match status" value="1"/>
</dbReference>
<dbReference type="InterPro" id="IPR000522">
    <property type="entry name" value="ABC_transptr_permease_BtuC"/>
</dbReference>
<feature type="transmembrane region" description="Helical" evidence="8">
    <location>
        <begin position="148"/>
        <end position="168"/>
    </location>
</feature>
<dbReference type="AlphaFoldDB" id="A0AAJ5ZFX9"/>
<dbReference type="PANTHER" id="PTHR30472:SF25">
    <property type="entry name" value="ABC TRANSPORTER PERMEASE PROTEIN MJ0876-RELATED"/>
    <property type="match status" value="1"/>
</dbReference>
<comment type="similarity">
    <text evidence="2">Belongs to the binding-protein-dependent transport system permease family. FecCD subfamily.</text>
</comment>
<feature type="transmembrane region" description="Helical" evidence="8">
    <location>
        <begin position="31"/>
        <end position="52"/>
    </location>
</feature>